<keyword evidence="2" id="KW-0863">Zinc-finger</keyword>
<dbReference type="PROSITE" id="PS00518">
    <property type="entry name" value="ZF_RING_1"/>
    <property type="match status" value="1"/>
</dbReference>
<dbReference type="RefSeq" id="XP_016618523.1">
    <property type="nucleotide sequence ID" value="XM_016765554.1"/>
</dbReference>
<dbReference type="VEuPathDB" id="FungiDB:Z519_07824"/>
<dbReference type="CDD" id="cd16449">
    <property type="entry name" value="RING-HC"/>
    <property type="match status" value="1"/>
</dbReference>
<dbReference type="Gene3D" id="3.30.40.10">
    <property type="entry name" value="Zinc/RING finger domain, C3HC4 (zinc finger)"/>
    <property type="match status" value="1"/>
</dbReference>
<evidence type="ECO:0000313" key="6">
    <source>
        <dbReference type="Proteomes" id="UP000053789"/>
    </source>
</evidence>
<dbReference type="AlphaFoldDB" id="A0A0D2I4N8"/>
<reference evidence="5" key="1">
    <citation type="submission" date="2015-01" db="EMBL/GenBank/DDBJ databases">
        <title>The Genome Sequence of Cladophialophora bantiana CBS 173.52.</title>
        <authorList>
            <consortium name="The Broad Institute Genomics Platform"/>
            <person name="Cuomo C."/>
            <person name="de Hoog S."/>
            <person name="Gorbushina A."/>
            <person name="Stielow B."/>
            <person name="Teixiera M."/>
            <person name="Abouelleil A."/>
            <person name="Chapman S.B."/>
            <person name="Priest M."/>
            <person name="Young S.K."/>
            <person name="Wortman J."/>
            <person name="Nusbaum C."/>
            <person name="Birren B."/>
        </authorList>
    </citation>
    <scope>NUCLEOTIDE SEQUENCE [LARGE SCALE GENOMIC DNA]</scope>
    <source>
        <strain evidence="5">CBS 173.52</strain>
    </source>
</reference>
<evidence type="ECO:0008006" key="7">
    <source>
        <dbReference type="Google" id="ProtNLM"/>
    </source>
</evidence>
<keyword evidence="6" id="KW-1185">Reference proteome</keyword>
<dbReference type="GO" id="GO:0008270">
    <property type="term" value="F:zinc ion binding"/>
    <property type="evidence" value="ECO:0007669"/>
    <property type="project" value="UniProtKB-KW"/>
</dbReference>
<dbReference type="SUPFAM" id="SSF57850">
    <property type="entry name" value="RING/U-box"/>
    <property type="match status" value="1"/>
</dbReference>
<keyword evidence="1" id="KW-0479">Metal-binding</keyword>
<organism evidence="5 6">
    <name type="scientific">Cladophialophora bantiana (strain ATCC 10958 / CBS 173.52 / CDC B-1940 / NIH 8579)</name>
    <name type="common">Xylohypha bantiana</name>
    <dbReference type="NCBI Taxonomy" id="1442370"/>
    <lineage>
        <taxon>Eukaryota</taxon>
        <taxon>Fungi</taxon>
        <taxon>Dikarya</taxon>
        <taxon>Ascomycota</taxon>
        <taxon>Pezizomycotina</taxon>
        <taxon>Eurotiomycetes</taxon>
        <taxon>Chaetothyriomycetidae</taxon>
        <taxon>Chaetothyriales</taxon>
        <taxon>Herpotrichiellaceae</taxon>
        <taxon>Cladophialophora</taxon>
    </lineage>
</organism>
<keyword evidence="3" id="KW-0862">Zinc</keyword>
<protein>
    <recommendedName>
        <fullName evidence="7">RING-type domain-containing protein</fullName>
    </recommendedName>
</protein>
<evidence type="ECO:0000256" key="1">
    <source>
        <dbReference type="ARBA" id="ARBA00022723"/>
    </source>
</evidence>
<feature type="compositionally biased region" description="Low complexity" evidence="4">
    <location>
        <begin position="296"/>
        <end position="315"/>
    </location>
</feature>
<dbReference type="GeneID" id="27700752"/>
<name>A0A0D2I4N8_CLAB1</name>
<dbReference type="InterPro" id="IPR017907">
    <property type="entry name" value="Znf_RING_CS"/>
</dbReference>
<proteinExistence type="predicted"/>
<dbReference type="EMBL" id="KN846990">
    <property type="protein sequence ID" value="KIW91854.1"/>
    <property type="molecule type" value="Genomic_DNA"/>
</dbReference>
<evidence type="ECO:0000256" key="2">
    <source>
        <dbReference type="ARBA" id="ARBA00022771"/>
    </source>
</evidence>
<dbReference type="Proteomes" id="UP000053789">
    <property type="component" value="Unassembled WGS sequence"/>
</dbReference>
<sequence length="514" mass="56438">MPSDLPLVVRPAADELRAQLYQLTEVGKALQAERVTLEHQLRSVQERIAANEGRVRAIMADLDARLFKEHRSQRQPQFQRSVVGDETVIEGIRAQMAHSLGLTSAVEAVSKNQGTIADNNLLLTAIMTQLSGDPFQLAHRVARRITEIDRIRAQQRQNFPLQLNLTYPSPGQHSLTYPLPALPALPGIVNPPLPSTQAAVVGDVSIQTTREPSVIPLLSPSIKSESDFTANPYNDTNTQPDLTEANMHDDPATVARSVESNPVPRAQQSHVVAHGMAALQKDFPGLLESLSKPSVTRTRPTPTSPASAATTPTGARSKRGRASMEADDSPSQCAAKTGKKVKTDKEPTIAHTFVRYLTRLEQTHQYGGAITEMLKCARCQMIKRDVRVLNCLHLYCHRCILKLRTEASRGDAVKGFQSFCVKPGCTQVVSGKTTVIDSDIIDFLQWYDKQSPTITSLPAQVNVLNAALVKYPEDEDIKRKLDQVQAQYGTLLASGDADIPCNLMQIAKLARKPY</sequence>
<evidence type="ECO:0000256" key="3">
    <source>
        <dbReference type="ARBA" id="ARBA00022833"/>
    </source>
</evidence>
<dbReference type="InterPro" id="IPR013083">
    <property type="entry name" value="Znf_RING/FYVE/PHD"/>
</dbReference>
<accession>A0A0D2I4N8</accession>
<gene>
    <name evidence="5" type="ORF">Z519_07824</name>
</gene>
<dbReference type="OrthoDB" id="342730at2759"/>
<evidence type="ECO:0000313" key="5">
    <source>
        <dbReference type="EMBL" id="KIW91854.1"/>
    </source>
</evidence>
<dbReference type="HOGENOM" id="CLU_529958_0_0_1"/>
<evidence type="ECO:0000256" key="4">
    <source>
        <dbReference type="SAM" id="MobiDB-lite"/>
    </source>
</evidence>
<feature type="region of interest" description="Disordered" evidence="4">
    <location>
        <begin position="292"/>
        <end position="341"/>
    </location>
</feature>